<evidence type="ECO:0000313" key="3">
    <source>
        <dbReference type="Proteomes" id="UP000281128"/>
    </source>
</evidence>
<keyword evidence="2" id="KW-0808">Transferase</keyword>
<keyword evidence="3" id="KW-1185">Reference proteome</keyword>
<dbReference type="Pfam" id="PF00535">
    <property type="entry name" value="Glycos_transf_2"/>
    <property type="match status" value="1"/>
</dbReference>
<dbReference type="AlphaFoldDB" id="A0A3A8AUA4"/>
<name>A0A3A8AUA4_9RHOB</name>
<proteinExistence type="predicted"/>
<accession>A0A3A8AUA4</accession>
<protein>
    <submittedName>
        <fullName evidence="2">Glycosyltransferase</fullName>
    </submittedName>
</protein>
<dbReference type="InterPro" id="IPR001173">
    <property type="entry name" value="Glyco_trans_2-like"/>
</dbReference>
<dbReference type="InterPro" id="IPR029044">
    <property type="entry name" value="Nucleotide-diphossugar_trans"/>
</dbReference>
<dbReference type="GO" id="GO:0016740">
    <property type="term" value="F:transferase activity"/>
    <property type="evidence" value="ECO:0007669"/>
    <property type="project" value="UniProtKB-KW"/>
</dbReference>
<dbReference type="OrthoDB" id="9802649at2"/>
<evidence type="ECO:0000259" key="1">
    <source>
        <dbReference type="Pfam" id="PF00535"/>
    </source>
</evidence>
<reference evidence="2 3" key="1">
    <citation type="submission" date="2018-09" db="EMBL/GenBank/DDBJ databases">
        <title>Roseovarius spongiae sp. nov., isolated from a marine sponge.</title>
        <authorList>
            <person name="Zhuang L."/>
            <person name="Luo L."/>
        </authorList>
    </citation>
    <scope>NUCLEOTIDE SEQUENCE [LARGE SCALE GENOMIC DNA]</scope>
    <source>
        <strain evidence="2 3">HN-E21</strain>
    </source>
</reference>
<evidence type="ECO:0000313" key="2">
    <source>
        <dbReference type="EMBL" id="RKF13481.1"/>
    </source>
</evidence>
<feature type="domain" description="Glycosyltransferase 2-like" evidence="1">
    <location>
        <begin position="62"/>
        <end position="156"/>
    </location>
</feature>
<dbReference type="Proteomes" id="UP000281128">
    <property type="component" value="Unassembled WGS sequence"/>
</dbReference>
<dbReference type="EMBL" id="RAPE01000004">
    <property type="protein sequence ID" value="RKF13481.1"/>
    <property type="molecule type" value="Genomic_DNA"/>
</dbReference>
<dbReference type="Gene3D" id="3.90.550.10">
    <property type="entry name" value="Spore Coat Polysaccharide Biosynthesis Protein SpsA, Chain A"/>
    <property type="match status" value="1"/>
</dbReference>
<dbReference type="SUPFAM" id="SSF53448">
    <property type="entry name" value="Nucleotide-diphospho-sugar transferases"/>
    <property type="match status" value="1"/>
</dbReference>
<comment type="caution">
    <text evidence="2">The sequence shown here is derived from an EMBL/GenBank/DDBJ whole genome shotgun (WGS) entry which is preliminary data.</text>
</comment>
<organism evidence="2 3">
    <name type="scientific">Roseovarius spongiae</name>
    <dbReference type="NCBI Taxonomy" id="2320272"/>
    <lineage>
        <taxon>Bacteria</taxon>
        <taxon>Pseudomonadati</taxon>
        <taxon>Pseudomonadota</taxon>
        <taxon>Alphaproteobacteria</taxon>
        <taxon>Rhodobacterales</taxon>
        <taxon>Roseobacteraceae</taxon>
        <taxon>Roseovarius</taxon>
    </lineage>
</organism>
<gene>
    <name evidence="2" type="ORF">D6850_14370</name>
</gene>
<sequence length="351" mass="38381">MYPTKSAPFRHDLDPSNRIAKLKAGLRLRGIHDEAADSFPRDDMGPDRVHILMGVRDGAAHLPDQLASIARQRGVAWRLTCSDDGSRDVSRAIIKRFAEVRREHVTLLHGPRAGFAANYLRLIASLPCDPGAVALSDQDDIWMPGKLDRALGRLSQVRGGRPALYAARRWAWDGADHLRRGSDRRVRDAGFRNALIENIAPGNTIVLNAAAARLVRDMAARAGPVFAHDWWLYLLISGAGGAILADPARVLLYRQHGANAIGARCGLGAQIARKRAVLRGAFRERMDGNIRAMRNCAASLTEENRALLERFAAARQACGAVRLARLHAIAPYRQARRGSAAFWGAAALGRV</sequence>